<evidence type="ECO:0000256" key="2">
    <source>
        <dbReference type="SAM" id="MobiDB-lite"/>
    </source>
</evidence>
<feature type="compositionally biased region" description="Acidic residues" evidence="2">
    <location>
        <begin position="316"/>
        <end position="329"/>
    </location>
</feature>
<feature type="coiled-coil region" evidence="1">
    <location>
        <begin position="379"/>
        <end position="406"/>
    </location>
</feature>
<evidence type="ECO:0000259" key="3">
    <source>
        <dbReference type="Pfam" id="PF13873"/>
    </source>
</evidence>
<evidence type="ECO:0000256" key="1">
    <source>
        <dbReference type="SAM" id="Coils"/>
    </source>
</evidence>
<feature type="domain" description="Myb/SANT-like DNA-binding" evidence="3">
    <location>
        <begin position="150"/>
        <end position="226"/>
    </location>
</feature>
<feature type="region of interest" description="Disordered" evidence="2">
    <location>
        <begin position="131"/>
        <end position="153"/>
    </location>
</feature>
<dbReference type="GO" id="GO:0005634">
    <property type="term" value="C:nucleus"/>
    <property type="evidence" value="ECO:0007669"/>
    <property type="project" value="TreeGrafter"/>
</dbReference>
<keyword evidence="5" id="KW-1185">Reference proteome</keyword>
<protein>
    <recommendedName>
        <fullName evidence="3">Myb/SANT-like DNA-binding domain-containing protein</fullName>
    </recommendedName>
</protein>
<dbReference type="AlphaFoldDB" id="A0AAD1R8K1"/>
<organism evidence="4 5">
    <name type="scientific">Pelobates cultripes</name>
    <name type="common">Western spadefoot toad</name>
    <dbReference type="NCBI Taxonomy" id="61616"/>
    <lineage>
        <taxon>Eukaryota</taxon>
        <taxon>Metazoa</taxon>
        <taxon>Chordata</taxon>
        <taxon>Craniata</taxon>
        <taxon>Vertebrata</taxon>
        <taxon>Euteleostomi</taxon>
        <taxon>Amphibia</taxon>
        <taxon>Batrachia</taxon>
        <taxon>Anura</taxon>
        <taxon>Pelobatoidea</taxon>
        <taxon>Pelobatidae</taxon>
        <taxon>Pelobates</taxon>
    </lineage>
</organism>
<feature type="region of interest" description="Disordered" evidence="2">
    <location>
        <begin position="490"/>
        <end position="517"/>
    </location>
</feature>
<feature type="region of interest" description="Disordered" evidence="2">
    <location>
        <begin position="307"/>
        <end position="330"/>
    </location>
</feature>
<evidence type="ECO:0000313" key="5">
    <source>
        <dbReference type="Proteomes" id="UP001295444"/>
    </source>
</evidence>
<sequence>MFLSHLYSNAYLLLSDKIWSLCLQDELSIMEENFLFLDSLGNYSAVPDGMAKQESVREPGTCGAKMKQEGSETRNSGYELFRSGRSSSSPDIIVKIEPDEEPCMWKQKQNGDREMGHNTGTIIQHQIEGDDLQLEESSQSQQQAERERQRNVRFSEEENDVLINSIMPHYDRLFGKFAARNSTAVKNALWREIVSSVNAISAYPRSVQNCKKRYADIKRKVKDKLSKIAKHRRATGGGAPLNISFWPYERVMEKMISADIVSGVPGATDSGRMLDQYFAGGPSDHYMVDLHDSQEVDDDEVAEGDEFQTVTHDDTNDQDYTDDNPDIEDERSVYQEDMTRENRPEPSMLRSTQDQISNVRKQTIRDHTTLIYAEQSHFRRTMAKKLDILNNNVKILNRNVKTFQKSFSQSIGTISETMKQQNLIFEKLSSNLLLMAEQQQQHNQQCMTGLHQVLQSSRECPSSPSESLSETSSIVTTECVVPLEIQARRGTRRHWRRGQRGHKPAGSAEQMSKKSRH</sequence>
<proteinExistence type="predicted"/>
<keyword evidence="1" id="KW-0175">Coiled coil</keyword>
<feature type="region of interest" description="Disordered" evidence="2">
    <location>
        <begin position="336"/>
        <end position="355"/>
    </location>
</feature>
<accession>A0AAD1R8K1</accession>
<dbReference type="PANTHER" id="PTHR32345">
    <property type="entry name" value="MYB-RELATED TRANSCRIPTION FACTOR, PARTNER OF PROFILIN"/>
    <property type="match status" value="1"/>
</dbReference>
<dbReference type="EMBL" id="OW240913">
    <property type="protein sequence ID" value="CAH2245181.1"/>
    <property type="molecule type" value="Genomic_DNA"/>
</dbReference>
<feature type="compositionally biased region" description="Basic residues" evidence="2">
    <location>
        <begin position="490"/>
        <end position="503"/>
    </location>
</feature>
<name>A0AAD1R8K1_PELCU</name>
<dbReference type="InterPro" id="IPR028002">
    <property type="entry name" value="Myb_DNA-bind_5"/>
</dbReference>
<reference evidence="4" key="1">
    <citation type="submission" date="2022-03" db="EMBL/GenBank/DDBJ databases">
        <authorList>
            <person name="Alioto T."/>
            <person name="Alioto T."/>
            <person name="Gomez Garrido J."/>
        </authorList>
    </citation>
    <scope>NUCLEOTIDE SEQUENCE</scope>
</reference>
<evidence type="ECO:0000313" key="4">
    <source>
        <dbReference type="EMBL" id="CAH2245181.1"/>
    </source>
</evidence>
<feature type="compositionally biased region" description="Basic and acidic residues" evidence="2">
    <location>
        <begin position="144"/>
        <end position="153"/>
    </location>
</feature>
<feature type="region of interest" description="Disordered" evidence="2">
    <location>
        <begin position="54"/>
        <end position="86"/>
    </location>
</feature>
<dbReference type="Pfam" id="PF13873">
    <property type="entry name" value="Myb_DNA-bind_5"/>
    <property type="match status" value="1"/>
</dbReference>
<dbReference type="GO" id="GO:0000981">
    <property type="term" value="F:DNA-binding transcription factor activity, RNA polymerase II-specific"/>
    <property type="evidence" value="ECO:0007669"/>
    <property type="project" value="TreeGrafter"/>
</dbReference>
<gene>
    <name evidence="4" type="ORF">PECUL_23A056007</name>
</gene>
<dbReference type="InterPro" id="IPR052870">
    <property type="entry name" value="Myb-related_repressor"/>
</dbReference>
<dbReference type="PANTHER" id="PTHR32345:SF3">
    <property type="entry name" value="MYB-RELATED TRANSCRIPTION FACTOR, PARTNER OF PROFILIN"/>
    <property type="match status" value="1"/>
</dbReference>
<dbReference type="GO" id="GO:0000978">
    <property type="term" value="F:RNA polymerase II cis-regulatory region sequence-specific DNA binding"/>
    <property type="evidence" value="ECO:0007669"/>
    <property type="project" value="TreeGrafter"/>
</dbReference>
<dbReference type="Proteomes" id="UP001295444">
    <property type="component" value="Chromosome 02"/>
</dbReference>